<accession>A0AAW6U5K4</accession>
<organism evidence="3 4">
    <name type="scientific">Peloplasma aerotolerans</name>
    <dbReference type="NCBI Taxonomy" id="3044389"/>
    <lineage>
        <taxon>Bacteria</taxon>
        <taxon>Bacillati</taxon>
        <taxon>Mycoplasmatota</taxon>
        <taxon>Mollicutes</taxon>
        <taxon>Acholeplasmatales</taxon>
        <taxon>Acholeplasmataceae</taxon>
        <taxon>Peloplasma</taxon>
    </lineage>
</organism>
<dbReference type="EMBL" id="JASCXW010000001">
    <property type="protein sequence ID" value="MDI6452105.1"/>
    <property type="molecule type" value="Genomic_DNA"/>
</dbReference>
<dbReference type="Gene3D" id="3.30.530.20">
    <property type="match status" value="1"/>
</dbReference>
<evidence type="ECO:0000313" key="4">
    <source>
        <dbReference type="Proteomes" id="UP001431532"/>
    </source>
</evidence>
<proteinExistence type="inferred from homology"/>
<dbReference type="InterPro" id="IPR023393">
    <property type="entry name" value="START-like_dom_sf"/>
</dbReference>
<gene>
    <name evidence="3" type="ORF">QJ521_00890</name>
</gene>
<evidence type="ECO:0000256" key="1">
    <source>
        <dbReference type="ARBA" id="ARBA00006817"/>
    </source>
</evidence>
<dbReference type="Proteomes" id="UP001431532">
    <property type="component" value="Unassembled WGS sequence"/>
</dbReference>
<sequence length="146" mass="16880">MKSLQYSIVINAPKEKVWKTLWDDETFRIWANIIDEGTYIKGELQEGNEVQFISSVNGYGVTDYIDKLIPNQFISFKHAADTKETGKRGREKEWTGGTESYTLMEEDGVTRLILNTDVPEIHRDTFNERLPEALKQIKILAEKHSE</sequence>
<protein>
    <submittedName>
        <fullName evidence="3">SRPBCC domain-containing protein</fullName>
    </submittedName>
</protein>
<comment type="similarity">
    <text evidence="1">Belongs to the AHA1 family.</text>
</comment>
<comment type="caution">
    <text evidence="3">The sequence shown here is derived from an EMBL/GenBank/DDBJ whole genome shotgun (WGS) entry which is preliminary data.</text>
</comment>
<evidence type="ECO:0000259" key="2">
    <source>
        <dbReference type="Pfam" id="PF08327"/>
    </source>
</evidence>
<dbReference type="Pfam" id="PF08327">
    <property type="entry name" value="AHSA1"/>
    <property type="match status" value="1"/>
</dbReference>
<dbReference type="SUPFAM" id="SSF55961">
    <property type="entry name" value="Bet v1-like"/>
    <property type="match status" value="1"/>
</dbReference>
<reference evidence="3" key="1">
    <citation type="submission" date="2023-05" db="EMBL/GenBank/DDBJ databases">
        <title>Mariniplasma microaerophilum sp. nov., a novel anaerobic mollicute isolated from terrestrial mud volcano, Taman Peninsula, Russia.</title>
        <authorList>
            <person name="Khomyakova M.A."/>
            <person name="Merkel A.Y."/>
            <person name="Slobodkin A.I."/>
        </authorList>
    </citation>
    <scope>NUCLEOTIDE SEQUENCE</scope>
    <source>
        <strain evidence="3">M4Ah</strain>
    </source>
</reference>
<keyword evidence="4" id="KW-1185">Reference proteome</keyword>
<evidence type="ECO:0000313" key="3">
    <source>
        <dbReference type="EMBL" id="MDI6452105.1"/>
    </source>
</evidence>
<name>A0AAW6U5K4_9MOLU</name>
<dbReference type="AlphaFoldDB" id="A0AAW6U5K4"/>
<feature type="domain" description="Activator of Hsp90 ATPase homologue 1/2-like C-terminal" evidence="2">
    <location>
        <begin position="11"/>
        <end position="139"/>
    </location>
</feature>
<dbReference type="InterPro" id="IPR013538">
    <property type="entry name" value="ASHA1/2-like_C"/>
</dbReference>
<dbReference type="RefSeq" id="WP_282838511.1">
    <property type="nucleotide sequence ID" value="NZ_JASCXW010000001.1"/>
</dbReference>